<dbReference type="Gene3D" id="2.40.160.10">
    <property type="entry name" value="Porin"/>
    <property type="match status" value="1"/>
</dbReference>
<comment type="caution">
    <text evidence="4">The sequence shown here is derived from an EMBL/GenBank/DDBJ whole genome shotgun (WGS) entry which is preliminary data.</text>
</comment>
<dbReference type="RefSeq" id="WP_354010994.1">
    <property type="nucleotide sequence ID" value="NZ_JBEWTA010000001.1"/>
</dbReference>
<evidence type="ECO:0000313" key="4">
    <source>
        <dbReference type="EMBL" id="MET4756669.1"/>
    </source>
</evidence>
<evidence type="ECO:0008006" key="6">
    <source>
        <dbReference type="Google" id="ProtNLM"/>
    </source>
</evidence>
<dbReference type="Pfam" id="PF03573">
    <property type="entry name" value="OprD"/>
    <property type="match status" value="1"/>
</dbReference>
<keyword evidence="3" id="KW-0732">Signal</keyword>
<accession>A0ABV2SFX1</accession>
<dbReference type="PANTHER" id="PTHR34596:SF2">
    <property type="entry name" value="CHITOPORIN"/>
    <property type="match status" value="1"/>
</dbReference>
<evidence type="ECO:0000256" key="2">
    <source>
        <dbReference type="ARBA" id="ARBA00022448"/>
    </source>
</evidence>
<dbReference type="PANTHER" id="PTHR34596">
    <property type="entry name" value="CHITOPORIN"/>
    <property type="match status" value="1"/>
</dbReference>
<dbReference type="EMBL" id="JBEWTB010000002">
    <property type="protein sequence ID" value="MET4756669.1"/>
    <property type="molecule type" value="Genomic_DNA"/>
</dbReference>
<gene>
    <name evidence="4" type="ORF">V5J35_001861</name>
</gene>
<organism evidence="4 5">
    <name type="scientific">Endozoicomonas lisbonensis</name>
    <dbReference type="NCBI Taxonomy" id="3120522"/>
    <lineage>
        <taxon>Bacteria</taxon>
        <taxon>Pseudomonadati</taxon>
        <taxon>Pseudomonadota</taxon>
        <taxon>Gammaproteobacteria</taxon>
        <taxon>Oceanospirillales</taxon>
        <taxon>Endozoicomonadaceae</taxon>
        <taxon>Endozoicomonas</taxon>
    </lineage>
</organism>
<sequence length="457" mass="51322">MQNKVMLTIVVPVILTGTGLPASDNIKTSHSGLPVEGGHHFLKDAKISGNIYNMTRIRDRRDDVSDRFKENLYHSTTLVNLDFISGLLGNLFGLDAGVFGTWDLWNSGTSQLGEMSLIDDKGRIKNGMTFYKAAARLEYNRFKAHAGYIQPSAPGVLGVNWSFVPGTYRGGEGIYRFGGLTIAYMWADRYKKPWIYDMKEMRRKDGTKMHNVYSIGSSYDFNSGISVLAGFGQADDFIDLYKLKLTYAGDHYTVSYHFYGMNDKDNSGIVWNAENTSNTTNDIFDGLAYQHALMSGFHFGRWMFRAEATYTQVRGSESNFSFRPTGYNGGFGGSNGAYEVWWDSRSDFNHNGEKALFFGAWYDFGQGWCAGVSYAHGWDGKPNTLNPGITSTRKLEEQAYNVDVGYTFQSGHLKGGSVKAHATLFKNKTNLPSWSREFPNAFKDEKDVKLIFTVPWL</sequence>
<evidence type="ECO:0000256" key="1">
    <source>
        <dbReference type="ARBA" id="ARBA00009075"/>
    </source>
</evidence>
<keyword evidence="5" id="KW-1185">Reference proteome</keyword>
<name>A0ABV2SFX1_9GAMM</name>
<evidence type="ECO:0000256" key="3">
    <source>
        <dbReference type="ARBA" id="ARBA00022729"/>
    </source>
</evidence>
<proteinExistence type="inferred from homology"/>
<comment type="similarity">
    <text evidence="1">Belongs to the outer membrane porin (Opr) (TC 1.B.25) family.</text>
</comment>
<reference evidence="4 5" key="1">
    <citation type="submission" date="2024-06" db="EMBL/GenBank/DDBJ databases">
        <title>Genomic Encyclopedia of Type Strains, Phase V (KMG-V): Genome sequencing to study the core and pangenomes of soil and plant-associated prokaryotes.</title>
        <authorList>
            <person name="Whitman W."/>
        </authorList>
    </citation>
    <scope>NUCLEOTIDE SEQUENCE [LARGE SCALE GENOMIC DNA]</scope>
    <source>
        <strain evidence="4 5">NE40</strain>
    </source>
</reference>
<dbReference type="Proteomes" id="UP001549366">
    <property type="component" value="Unassembled WGS sequence"/>
</dbReference>
<dbReference type="InterPro" id="IPR005318">
    <property type="entry name" value="OM_porin_bac"/>
</dbReference>
<dbReference type="InterPro" id="IPR023614">
    <property type="entry name" value="Porin_dom_sf"/>
</dbReference>
<protein>
    <recommendedName>
        <fullName evidence="6">Porin</fullName>
    </recommendedName>
</protein>
<keyword evidence="2" id="KW-0813">Transport</keyword>
<evidence type="ECO:0000313" key="5">
    <source>
        <dbReference type="Proteomes" id="UP001549366"/>
    </source>
</evidence>